<dbReference type="Gene3D" id="2.30.42.10">
    <property type="match status" value="1"/>
</dbReference>
<reference evidence="4" key="1">
    <citation type="submission" date="2023-10" db="EMBL/GenBank/DDBJ databases">
        <title>Genome assembly of Pristionchus species.</title>
        <authorList>
            <person name="Yoshida K."/>
            <person name="Sommer R.J."/>
        </authorList>
    </citation>
    <scope>NUCLEOTIDE SEQUENCE</scope>
    <source>
        <strain evidence="4">RS5133</strain>
    </source>
</reference>
<dbReference type="Proteomes" id="UP001432322">
    <property type="component" value="Unassembled WGS sequence"/>
</dbReference>
<evidence type="ECO:0000313" key="5">
    <source>
        <dbReference type="Proteomes" id="UP001432322"/>
    </source>
</evidence>
<sequence length="462" mass="50967">MSSLMNPNEEDAFELVDLASSDGDSVSNLSYVEVHNEEKSELEQNEEIDRGSTQASAVAVAKRAAAPAAEAVLHDQMAVADNINKKPQDGDRQLSVEAGIKSEKKGTKLPAPRLIRVELNDDETDCGIGIFKSVYFYVETVKKGSAAYRAGVPVAARIYFVNGVATKGLKTAGVVDLLIAAGNCIELLILQDPDGLYEELGIPVSLVLPNIVRGATPRTVLTYKIPLERRTATAEYGFSTSMLDSTLVSSVDANGAEYRAGLRERMRIAAVDDLIILENIGYRKVKKILKEQPISSTLWIIPKREKTPKGERTNYSILPLYLTWLVVYITALTDMYNGLIISPQVLQKAIGWPIPIWFLHASIAISVVSIVSFKVFPRIVFVKTLYNFIWLCYLIGSLSAGPIVLVPIVFRAISVACDVLSYKKFMRTKKDLAPLYAEARVLKKAIAENEKKTKMNDFKSFP</sequence>
<dbReference type="AlphaFoldDB" id="A0AAV5VEM9"/>
<evidence type="ECO:0000256" key="1">
    <source>
        <dbReference type="SAM" id="MobiDB-lite"/>
    </source>
</evidence>
<dbReference type="InterPro" id="IPR036034">
    <property type="entry name" value="PDZ_sf"/>
</dbReference>
<feature type="transmembrane region" description="Helical" evidence="2">
    <location>
        <begin position="352"/>
        <end position="376"/>
    </location>
</feature>
<name>A0AAV5VEM9_9BILA</name>
<accession>A0AAV5VEM9</accession>
<proteinExistence type="predicted"/>
<dbReference type="EMBL" id="BTSY01000003">
    <property type="protein sequence ID" value="GMT17192.1"/>
    <property type="molecule type" value="Genomic_DNA"/>
</dbReference>
<dbReference type="InterPro" id="IPR001478">
    <property type="entry name" value="PDZ"/>
</dbReference>
<feature type="region of interest" description="Disordered" evidence="1">
    <location>
        <begin position="83"/>
        <end position="103"/>
    </location>
</feature>
<organism evidence="4 5">
    <name type="scientific">Pristionchus fissidentatus</name>
    <dbReference type="NCBI Taxonomy" id="1538716"/>
    <lineage>
        <taxon>Eukaryota</taxon>
        <taxon>Metazoa</taxon>
        <taxon>Ecdysozoa</taxon>
        <taxon>Nematoda</taxon>
        <taxon>Chromadorea</taxon>
        <taxon>Rhabditida</taxon>
        <taxon>Rhabditina</taxon>
        <taxon>Diplogasteromorpha</taxon>
        <taxon>Diplogasteroidea</taxon>
        <taxon>Neodiplogasteridae</taxon>
        <taxon>Pristionchus</taxon>
    </lineage>
</organism>
<evidence type="ECO:0000256" key="2">
    <source>
        <dbReference type="SAM" id="Phobius"/>
    </source>
</evidence>
<feature type="domain" description="PDZ" evidence="3">
    <location>
        <begin position="116"/>
        <end position="193"/>
    </location>
</feature>
<evidence type="ECO:0000313" key="4">
    <source>
        <dbReference type="EMBL" id="GMT17192.1"/>
    </source>
</evidence>
<protein>
    <recommendedName>
        <fullName evidence="3">PDZ domain-containing protein</fullName>
    </recommendedName>
</protein>
<keyword evidence="2" id="KW-0812">Transmembrane</keyword>
<feature type="compositionally biased region" description="Basic and acidic residues" evidence="1">
    <location>
        <begin position="34"/>
        <end position="50"/>
    </location>
</feature>
<evidence type="ECO:0000259" key="3">
    <source>
        <dbReference type="PROSITE" id="PS50106"/>
    </source>
</evidence>
<keyword evidence="2" id="KW-0472">Membrane</keyword>
<keyword evidence="2" id="KW-1133">Transmembrane helix</keyword>
<dbReference type="SUPFAM" id="SSF50156">
    <property type="entry name" value="PDZ domain-like"/>
    <property type="match status" value="2"/>
</dbReference>
<feature type="transmembrane region" description="Helical" evidence="2">
    <location>
        <begin position="388"/>
        <end position="410"/>
    </location>
</feature>
<keyword evidence="5" id="KW-1185">Reference proteome</keyword>
<comment type="caution">
    <text evidence="4">The sequence shown here is derived from an EMBL/GenBank/DDBJ whole genome shotgun (WGS) entry which is preliminary data.</text>
</comment>
<dbReference type="SMART" id="SM00228">
    <property type="entry name" value="PDZ"/>
    <property type="match status" value="2"/>
</dbReference>
<feature type="region of interest" description="Disordered" evidence="1">
    <location>
        <begin position="34"/>
        <end position="53"/>
    </location>
</feature>
<dbReference type="PROSITE" id="PS50106">
    <property type="entry name" value="PDZ"/>
    <property type="match status" value="1"/>
</dbReference>
<feature type="transmembrane region" description="Helical" evidence="2">
    <location>
        <begin position="313"/>
        <end position="332"/>
    </location>
</feature>
<gene>
    <name evidence="4" type="ORF">PFISCL1PPCAC_8489</name>
</gene>